<dbReference type="Pfam" id="PF14014">
    <property type="entry name" value="DUF4230"/>
    <property type="match status" value="1"/>
</dbReference>
<keyword evidence="1" id="KW-0732">Signal</keyword>
<accession>A0A6G8F4H9</accession>
<feature type="signal peptide" evidence="1">
    <location>
        <begin position="1"/>
        <end position="31"/>
    </location>
</feature>
<protein>
    <recommendedName>
        <fullName evidence="3">DUF4230 domain-containing protein</fullName>
    </recommendedName>
</protein>
<dbReference type="InterPro" id="IPR025324">
    <property type="entry name" value="DUF4230"/>
</dbReference>
<sequence length="221" mass="24568">MTIKSNMKTIFNRMKLKSSFIWILAALPLLGACSGEDDKANILYADLKAVNKIQLAGMSVSKMASIDDLDIEKAKGMQQTGAALLDAIKIGKRKAAYSYETYLRAYVDMSGFTPDDIYIDEDAKTITIVLPPIMTEYEGRDVTFREDHYRVTGLRSEIKPGERAILKERMNEALKKEVESNPAFRNKIIQTAKTKGESFFSSIAATDGYAVVVNFREGGAL</sequence>
<dbReference type="AlphaFoldDB" id="A0A6G8F4H9"/>
<evidence type="ECO:0000313" key="2">
    <source>
        <dbReference type="EMBL" id="QIM10871.1"/>
    </source>
</evidence>
<gene>
    <name evidence="2" type="ORF">Muribac1_0800</name>
</gene>
<evidence type="ECO:0000256" key="1">
    <source>
        <dbReference type="SAM" id="SignalP"/>
    </source>
</evidence>
<dbReference type="PROSITE" id="PS51257">
    <property type="entry name" value="PROKAR_LIPOPROTEIN"/>
    <property type="match status" value="1"/>
</dbReference>
<organism evidence="2">
    <name type="scientific">uncultured Muribaculaceae bacterium</name>
    <dbReference type="NCBI Taxonomy" id="2301481"/>
    <lineage>
        <taxon>Bacteria</taxon>
        <taxon>Pseudomonadati</taxon>
        <taxon>Bacteroidota</taxon>
        <taxon>Bacteroidia</taxon>
        <taxon>Bacteroidales</taxon>
        <taxon>Muribaculaceae</taxon>
        <taxon>environmental samples</taxon>
    </lineage>
</organism>
<proteinExistence type="predicted"/>
<dbReference type="EMBL" id="MT002444">
    <property type="protein sequence ID" value="QIM10871.1"/>
    <property type="molecule type" value="Genomic_DNA"/>
</dbReference>
<feature type="chain" id="PRO_5026204438" description="DUF4230 domain-containing protein" evidence="1">
    <location>
        <begin position="32"/>
        <end position="221"/>
    </location>
</feature>
<reference evidence="2" key="1">
    <citation type="journal article" date="2020" name="J. ISSAAS">
        <title>Lactobacilli and other gastrointestinal microbiota of Peromyscus leucopus, reservoir host for agents of Lyme disease and other zoonoses in North America.</title>
        <authorList>
            <person name="Milovic A."/>
            <person name="Bassam K."/>
            <person name="Shao H."/>
            <person name="Chatzistamou I."/>
            <person name="Tufts D.M."/>
            <person name="Diuk-Wasser M."/>
            <person name="Barbour A.G."/>
        </authorList>
    </citation>
    <scope>NUCLEOTIDE SEQUENCE</scope>
    <source>
        <strain evidence="2">LL71</strain>
    </source>
</reference>
<name>A0A6G8F4H9_9BACT</name>
<evidence type="ECO:0008006" key="3">
    <source>
        <dbReference type="Google" id="ProtNLM"/>
    </source>
</evidence>